<gene>
    <name evidence="2" type="ORF">GCM10010987_80030</name>
</gene>
<proteinExistence type="predicted"/>
<sequence>MGHQQVEQAALFYEFSLEKHIPSDHLLRSVDRFVDLQEIRQDLAPFYSRIGRPSIDPELMIRMLLIGYCFGIRSERRLCDEVHCSAAIWVGSARQTGWRGSVAA</sequence>
<evidence type="ECO:0000313" key="3">
    <source>
        <dbReference type="Proteomes" id="UP000625079"/>
    </source>
</evidence>
<accession>A0AA87WEU1</accession>
<dbReference type="Pfam" id="PF05598">
    <property type="entry name" value="DUF772"/>
    <property type="match status" value="1"/>
</dbReference>
<name>A0AA87WEU1_9BRAD</name>
<dbReference type="InterPro" id="IPR008490">
    <property type="entry name" value="Transposase_InsH_N"/>
</dbReference>
<comment type="caution">
    <text evidence="2">The sequence shown here is derived from an EMBL/GenBank/DDBJ whole genome shotgun (WGS) entry which is preliminary data.</text>
</comment>
<reference evidence="2" key="2">
    <citation type="submission" date="2022-12" db="EMBL/GenBank/DDBJ databases">
        <authorList>
            <person name="Sun Q."/>
            <person name="Zhou Y."/>
        </authorList>
    </citation>
    <scope>NUCLEOTIDE SEQUENCE</scope>
    <source>
        <strain evidence="2">CGMCC 1.15034</strain>
    </source>
</reference>
<evidence type="ECO:0000259" key="1">
    <source>
        <dbReference type="Pfam" id="PF05598"/>
    </source>
</evidence>
<protein>
    <recommendedName>
        <fullName evidence="1">Transposase InsH N-terminal domain-containing protein</fullName>
    </recommendedName>
</protein>
<evidence type="ECO:0000313" key="2">
    <source>
        <dbReference type="EMBL" id="GGI34571.1"/>
    </source>
</evidence>
<dbReference type="Proteomes" id="UP000625079">
    <property type="component" value="Unassembled WGS sequence"/>
</dbReference>
<dbReference type="AlphaFoldDB" id="A0AA87WEU1"/>
<dbReference type="EMBL" id="BMHC01000050">
    <property type="protein sequence ID" value="GGI34571.1"/>
    <property type="molecule type" value="Genomic_DNA"/>
</dbReference>
<organism evidence="2 3">
    <name type="scientific">Bradyrhizobium guangdongense</name>
    <dbReference type="NCBI Taxonomy" id="1325090"/>
    <lineage>
        <taxon>Bacteria</taxon>
        <taxon>Pseudomonadati</taxon>
        <taxon>Pseudomonadota</taxon>
        <taxon>Alphaproteobacteria</taxon>
        <taxon>Hyphomicrobiales</taxon>
        <taxon>Nitrobacteraceae</taxon>
        <taxon>Bradyrhizobium</taxon>
    </lineage>
</organism>
<reference evidence="2" key="1">
    <citation type="journal article" date="2014" name="Int. J. Syst. Evol. Microbiol.">
        <title>Complete genome sequence of Corynebacterium casei LMG S-19264T (=DSM 44701T), isolated from a smear-ripened cheese.</title>
        <authorList>
            <consortium name="US DOE Joint Genome Institute (JGI-PGF)"/>
            <person name="Walter F."/>
            <person name="Albersmeier A."/>
            <person name="Kalinowski J."/>
            <person name="Ruckert C."/>
        </authorList>
    </citation>
    <scope>NUCLEOTIDE SEQUENCE</scope>
    <source>
        <strain evidence="2">CGMCC 1.15034</strain>
    </source>
</reference>
<feature type="domain" description="Transposase InsH N-terminal" evidence="1">
    <location>
        <begin position="16"/>
        <end position="86"/>
    </location>
</feature>